<evidence type="ECO:0000313" key="2">
    <source>
        <dbReference type="Proteomes" id="UP000053558"/>
    </source>
</evidence>
<proteinExistence type="predicted"/>
<dbReference type="EMBL" id="JH711593">
    <property type="protein sequence ID" value="EIW74276.1"/>
    <property type="molecule type" value="Genomic_DNA"/>
</dbReference>
<dbReference type="Proteomes" id="UP000053558">
    <property type="component" value="Unassembled WGS sequence"/>
</dbReference>
<dbReference type="GeneID" id="19209727"/>
<accession>R7SDN8</accession>
<organism evidence="1 2">
    <name type="scientific">Coniophora puteana (strain RWD-64-598)</name>
    <name type="common">Brown rot fungus</name>
    <dbReference type="NCBI Taxonomy" id="741705"/>
    <lineage>
        <taxon>Eukaryota</taxon>
        <taxon>Fungi</taxon>
        <taxon>Dikarya</taxon>
        <taxon>Basidiomycota</taxon>
        <taxon>Agaricomycotina</taxon>
        <taxon>Agaricomycetes</taxon>
        <taxon>Agaricomycetidae</taxon>
        <taxon>Boletales</taxon>
        <taxon>Coniophorineae</taxon>
        <taxon>Coniophoraceae</taxon>
        <taxon>Coniophora</taxon>
    </lineage>
</organism>
<gene>
    <name evidence="1" type="ORF">CONPUDRAFT_78233</name>
</gene>
<dbReference type="KEGG" id="cput:CONPUDRAFT_78233"/>
<reference evidence="2" key="1">
    <citation type="journal article" date="2012" name="Science">
        <title>The Paleozoic origin of enzymatic lignin decomposition reconstructed from 31 fungal genomes.</title>
        <authorList>
            <person name="Floudas D."/>
            <person name="Binder M."/>
            <person name="Riley R."/>
            <person name="Barry K."/>
            <person name="Blanchette R.A."/>
            <person name="Henrissat B."/>
            <person name="Martinez A.T."/>
            <person name="Otillar R."/>
            <person name="Spatafora J.W."/>
            <person name="Yadav J.S."/>
            <person name="Aerts A."/>
            <person name="Benoit I."/>
            <person name="Boyd A."/>
            <person name="Carlson A."/>
            <person name="Copeland A."/>
            <person name="Coutinho P.M."/>
            <person name="de Vries R.P."/>
            <person name="Ferreira P."/>
            <person name="Findley K."/>
            <person name="Foster B."/>
            <person name="Gaskell J."/>
            <person name="Glotzer D."/>
            <person name="Gorecki P."/>
            <person name="Heitman J."/>
            <person name="Hesse C."/>
            <person name="Hori C."/>
            <person name="Igarashi K."/>
            <person name="Jurgens J.A."/>
            <person name="Kallen N."/>
            <person name="Kersten P."/>
            <person name="Kohler A."/>
            <person name="Kuees U."/>
            <person name="Kumar T.K.A."/>
            <person name="Kuo A."/>
            <person name="LaButti K."/>
            <person name="Larrondo L.F."/>
            <person name="Lindquist E."/>
            <person name="Ling A."/>
            <person name="Lombard V."/>
            <person name="Lucas S."/>
            <person name="Lundell T."/>
            <person name="Martin R."/>
            <person name="McLaughlin D.J."/>
            <person name="Morgenstern I."/>
            <person name="Morin E."/>
            <person name="Murat C."/>
            <person name="Nagy L.G."/>
            <person name="Nolan M."/>
            <person name="Ohm R.A."/>
            <person name="Patyshakuliyeva A."/>
            <person name="Rokas A."/>
            <person name="Ruiz-Duenas F.J."/>
            <person name="Sabat G."/>
            <person name="Salamov A."/>
            <person name="Samejima M."/>
            <person name="Schmutz J."/>
            <person name="Slot J.C."/>
            <person name="St John F."/>
            <person name="Stenlid J."/>
            <person name="Sun H."/>
            <person name="Sun S."/>
            <person name="Syed K."/>
            <person name="Tsang A."/>
            <person name="Wiebenga A."/>
            <person name="Young D."/>
            <person name="Pisabarro A."/>
            <person name="Eastwood D.C."/>
            <person name="Martin F."/>
            <person name="Cullen D."/>
            <person name="Grigoriev I.V."/>
            <person name="Hibbett D.S."/>
        </authorList>
    </citation>
    <scope>NUCLEOTIDE SEQUENCE [LARGE SCALE GENOMIC DNA]</scope>
    <source>
        <strain evidence="2">RWD-64-598 SS2</strain>
    </source>
</reference>
<evidence type="ECO:0000313" key="1">
    <source>
        <dbReference type="EMBL" id="EIW74276.1"/>
    </source>
</evidence>
<dbReference type="AlphaFoldDB" id="R7SDN8"/>
<keyword evidence="2" id="KW-1185">Reference proteome</keyword>
<protein>
    <submittedName>
        <fullName evidence="1">Uncharacterized protein</fullName>
    </submittedName>
</protein>
<dbReference type="RefSeq" id="XP_007775632.1">
    <property type="nucleotide sequence ID" value="XM_007777442.1"/>
</dbReference>
<sequence length="190" mass="21753">MTDPLASPLTKYQTFTTFKNHYWHNITSKRTKSGELIYQCPDPYCKVSSSSADVIREHFEAHIQESYSKLSDDERTQVHRRHLYTPARVMLPIAEQIVHGSGDALCGPPQFFDRGGPIDLTKTSISSQDSTSEQLSVPIDVSHKFEDEFEEGEVDVPVLDYADMYELERFEASMCPEMMSDPYTYDTYDS</sequence>
<name>R7SDN8_CONPW</name>